<dbReference type="InterPro" id="IPR009553">
    <property type="entry name" value="DUF1173"/>
</dbReference>
<dbReference type="Pfam" id="PF06666">
    <property type="entry name" value="DUF1173"/>
    <property type="match status" value="1"/>
</dbReference>
<evidence type="ECO:0000313" key="2">
    <source>
        <dbReference type="Proteomes" id="UP000284476"/>
    </source>
</evidence>
<sequence length="402" mass="44925">MRQFDVNGVVFDEDSPVLQAALADAWQARIRPLCLCRKPGVPTYVARIGDQYLIKRMPLSGVDHEGSCEAHADPWEVGTLDPVVGTGIRRNAETGEVTLRLDFSLSKTAGKLRAEDIEPSITQSVAATAPPRLAMISLLHFLWQEAELNRWTALWTGKRHWWTIRSHLLAAARTMSVNRDCLGGLLFIPEPFRVEDKSAIEQRRTASLARLLTPASQAKCLMLILGEVKSVEATRAGYKIVVRHLPDLPMLLDAHSWKKMKDRFSRELALWEADPTTHLLLFATFGFDPAGLTRIEEAVLMVVSETWIPFRSVFEHRLLRTLAGLREESVWRMSFGRDATGIELMAVLPRRKPHPLGLYILPPVVDEAVRVELDAAIASAPDLASWVWDVSNGDMPTIPPPG</sequence>
<protein>
    <submittedName>
        <fullName evidence="1">DUF1173 family protein</fullName>
    </submittedName>
</protein>
<organism evidence="1 2">
    <name type="scientific">Paenirhodobacter populi</name>
    <dbReference type="NCBI Taxonomy" id="2306993"/>
    <lineage>
        <taxon>Bacteria</taxon>
        <taxon>Pseudomonadati</taxon>
        <taxon>Pseudomonadota</taxon>
        <taxon>Alphaproteobacteria</taxon>
        <taxon>Rhodobacterales</taxon>
        <taxon>Rhodobacter group</taxon>
        <taxon>Paenirhodobacter</taxon>
    </lineage>
</organism>
<evidence type="ECO:0000313" key="1">
    <source>
        <dbReference type="EMBL" id="RWR22967.1"/>
    </source>
</evidence>
<dbReference type="RefSeq" id="WP_128207951.1">
    <property type="nucleotide sequence ID" value="NZ_JBHRSO010000013.1"/>
</dbReference>
<reference evidence="1 2" key="1">
    <citation type="submission" date="2019-01" db="EMBL/GenBank/DDBJ databases">
        <title>Sinorhodobacter populi sp. nov. isolated from the symptomatic bark tissue of Populus euramericana canker.</title>
        <authorList>
            <person name="Xu G."/>
        </authorList>
    </citation>
    <scope>NUCLEOTIDE SEQUENCE [LARGE SCALE GENOMIC DNA]</scope>
    <source>
        <strain evidence="1 2">SK2B-1</strain>
    </source>
</reference>
<dbReference type="EMBL" id="SAUZ01000004">
    <property type="protein sequence ID" value="RWR22967.1"/>
    <property type="molecule type" value="Genomic_DNA"/>
</dbReference>
<comment type="caution">
    <text evidence="1">The sequence shown here is derived from an EMBL/GenBank/DDBJ whole genome shotgun (WGS) entry which is preliminary data.</text>
</comment>
<accession>A0A443JR29</accession>
<gene>
    <name evidence="1" type="ORF">D2T30_04890</name>
</gene>
<proteinExistence type="predicted"/>
<dbReference type="Proteomes" id="UP000284476">
    <property type="component" value="Unassembled WGS sequence"/>
</dbReference>
<reference evidence="1 2" key="2">
    <citation type="submission" date="2019-01" db="EMBL/GenBank/DDBJ databases">
        <authorList>
            <person name="Li Y."/>
        </authorList>
    </citation>
    <scope>NUCLEOTIDE SEQUENCE [LARGE SCALE GENOMIC DNA]</scope>
    <source>
        <strain evidence="1 2">SK2B-1</strain>
    </source>
</reference>
<name>A0A443JR29_9RHOB</name>
<dbReference type="AlphaFoldDB" id="A0A443JR29"/>